<protein>
    <submittedName>
        <fullName evidence="1">Uncharacterized protein</fullName>
    </submittedName>
</protein>
<reference evidence="2" key="1">
    <citation type="journal article" date="2019" name="bioRxiv">
        <title>Genomics, evolutionary history and diagnostics of the Alternaria alternata species group including apple and Asian pear pathotypes.</title>
        <authorList>
            <person name="Armitage A.D."/>
            <person name="Cockerton H.M."/>
            <person name="Sreenivasaprasad S."/>
            <person name="Woodhall J.W."/>
            <person name="Lane C.R."/>
            <person name="Harrison R.J."/>
            <person name="Clarkson J.P."/>
        </authorList>
    </citation>
    <scope>NUCLEOTIDE SEQUENCE [LARGE SCALE GENOMIC DNA]</scope>
    <source>
        <strain evidence="2">FERA 1082</strain>
    </source>
</reference>
<name>A0A4Q4M2B9_9PLEO</name>
<organism evidence="1 2">
    <name type="scientific">Alternaria tenuissima</name>
    <dbReference type="NCBI Taxonomy" id="119927"/>
    <lineage>
        <taxon>Eukaryota</taxon>
        <taxon>Fungi</taxon>
        <taxon>Dikarya</taxon>
        <taxon>Ascomycota</taxon>
        <taxon>Pezizomycotina</taxon>
        <taxon>Dothideomycetes</taxon>
        <taxon>Pleosporomycetidae</taxon>
        <taxon>Pleosporales</taxon>
        <taxon>Pleosporineae</taxon>
        <taxon>Pleosporaceae</taxon>
        <taxon>Alternaria</taxon>
        <taxon>Alternaria sect. Alternaria</taxon>
        <taxon>Alternaria alternata complex</taxon>
    </lineage>
</organism>
<dbReference type="AlphaFoldDB" id="A0A4Q4M2B9"/>
<proteinExistence type="predicted"/>
<evidence type="ECO:0000313" key="2">
    <source>
        <dbReference type="Proteomes" id="UP000292402"/>
    </source>
</evidence>
<gene>
    <name evidence="1" type="ORF">AA0114_g12042</name>
</gene>
<dbReference type="Proteomes" id="UP000292402">
    <property type="component" value="Unassembled WGS sequence"/>
</dbReference>
<comment type="caution">
    <text evidence="1">The sequence shown here is derived from an EMBL/GenBank/DDBJ whole genome shotgun (WGS) entry which is preliminary data.</text>
</comment>
<evidence type="ECO:0000313" key="1">
    <source>
        <dbReference type="EMBL" id="RYN32792.1"/>
    </source>
</evidence>
<accession>A0A4Q4M2B9</accession>
<sequence>MLALDDAQEEDVCLVRCSKYGNLLETSSPVPSPAATLLSAIPMLSSPLPKKPKATAEGLPIELWTLICHSRSSYSDGEGFIIDFLGLSNLRLTSRALNRKIWDAFLQRHFASSKFSLMPQSLQDLKRSSEDEQLHRYVRELEFGPEILNTNLEVDLQYIKEQGEEPCTGYPHPESYIYVDSARPIWPMVKLPRSLREDVTSRDSKSAMVVRWNERGSYGRWLQRYGDTLKRGTMPLFHELGAHDLELTTDTAPYGSESIFEFSLDGLLFMEYYSEINMLENLFNVLSSVDLGKFTVDLTITAANLLSNGKVFDTSHRTWTTMAPRVRSLTFDFAMSDITIYQVSPLLTWIAEMVQPTRAVEHFFGRNLFFGHFILRKVFAQCSWTVLRTLHLFRCKTHSRDLLGMFLRHRSTLKDVSLSCVTTTGMSAASWRNILVSVKGMNQLERVTLDRLELQGASDMSSLLSYSRNSKSAACHCLKAKGCEKIRRMLVVATERIMLVPGRKPTVCEVHFLISQLDQE</sequence>
<dbReference type="EMBL" id="PDXA01000071">
    <property type="protein sequence ID" value="RYN32792.1"/>
    <property type="molecule type" value="Genomic_DNA"/>
</dbReference>